<dbReference type="InterPro" id="IPR000582">
    <property type="entry name" value="Acyl-CoA-binding_protein"/>
</dbReference>
<dbReference type="GO" id="GO:0006631">
    <property type="term" value="P:fatty acid metabolic process"/>
    <property type="evidence" value="ECO:0007669"/>
    <property type="project" value="TreeGrafter"/>
</dbReference>
<keyword evidence="1" id="KW-0446">Lipid-binding</keyword>
<comment type="function">
    <text evidence="2">Binds medium- and long-chain acyl-CoA esters with very high affinity and may function as an intracellular carrier of acyl-CoA esters.</text>
</comment>
<dbReference type="AlphaFoldDB" id="A0AAV5WII0"/>
<dbReference type="GO" id="GO:0019915">
    <property type="term" value="P:lipid storage"/>
    <property type="evidence" value="ECO:0007669"/>
    <property type="project" value="UniProtKB-ARBA"/>
</dbReference>
<dbReference type="EMBL" id="BTSY01000006">
    <property type="protein sequence ID" value="GMT31894.1"/>
    <property type="molecule type" value="Genomic_DNA"/>
</dbReference>
<dbReference type="Pfam" id="PF00887">
    <property type="entry name" value="ACBP"/>
    <property type="match status" value="1"/>
</dbReference>
<dbReference type="Gene3D" id="1.20.80.10">
    <property type="match status" value="1"/>
</dbReference>
<evidence type="ECO:0000256" key="2">
    <source>
        <dbReference type="ARBA" id="ARBA00059808"/>
    </source>
</evidence>
<proteinExistence type="predicted"/>
<comment type="caution">
    <text evidence="4">The sequence shown here is derived from an EMBL/GenBank/DDBJ whole genome shotgun (WGS) entry which is preliminary data.</text>
</comment>
<feature type="domain" description="ACB" evidence="3">
    <location>
        <begin position="21"/>
        <end position="110"/>
    </location>
</feature>
<dbReference type="PROSITE" id="PS00880">
    <property type="entry name" value="ACB_1"/>
    <property type="match status" value="1"/>
</dbReference>
<reference evidence="4" key="1">
    <citation type="submission" date="2023-10" db="EMBL/GenBank/DDBJ databases">
        <title>Genome assembly of Pristionchus species.</title>
        <authorList>
            <person name="Yoshida K."/>
            <person name="Sommer R.J."/>
        </authorList>
    </citation>
    <scope>NUCLEOTIDE SEQUENCE</scope>
    <source>
        <strain evidence="4">RS5133</strain>
    </source>
</reference>
<dbReference type="CDD" id="cd00435">
    <property type="entry name" value="ACBP"/>
    <property type="match status" value="1"/>
</dbReference>
<dbReference type="PANTHER" id="PTHR23310">
    <property type="entry name" value="ACYL-COA-BINDING PROTEIN, ACBP"/>
    <property type="match status" value="1"/>
</dbReference>
<organism evidence="4 5">
    <name type="scientific">Pristionchus fissidentatus</name>
    <dbReference type="NCBI Taxonomy" id="1538716"/>
    <lineage>
        <taxon>Eukaryota</taxon>
        <taxon>Metazoa</taxon>
        <taxon>Ecdysozoa</taxon>
        <taxon>Nematoda</taxon>
        <taxon>Chromadorea</taxon>
        <taxon>Rhabditida</taxon>
        <taxon>Rhabditina</taxon>
        <taxon>Diplogasteromorpha</taxon>
        <taxon>Diplogasteroidea</taxon>
        <taxon>Neodiplogasteridae</taxon>
        <taxon>Pristionchus</taxon>
    </lineage>
</organism>
<dbReference type="FunFam" id="1.20.80.10:FF:000010">
    <property type="entry name" value="Acyl-CoA-binding domain-containing protein 5"/>
    <property type="match status" value="1"/>
</dbReference>
<dbReference type="PRINTS" id="PR00689">
    <property type="entry name" value="ACOABINDINGP"/>
</dbReference>
<keyword evidence="5" id="KW-1185">Reference proteome</keyword>
<dbReference type="GO" id="GO:0000062">
    <property type="term" value="F:fatty-acyl-CoA binding"/>
    <property type="evidence" value="ECO:0007669"/>
    <property type="project" value="InterPro"/>
</dbReference>
<protein>
    <recommendedName>
        <fullName evidence="3">ACB domain-containing protein</fullName>
    </recommendedName>
</protein>
<dbReference type="InterPro" id="IPR022408">
    <property type="entry name" value="Acyl-CoA-binding_prot_CS"/>
</dbReference>
<evidence type="ECO:0000256" key="1">
    <source>
        <dbReference type="ARBA" id="ARBA00023121"/>
    </source>
</evidence>
<evidence type="ECO:0000313" key="5">
    <source>
        <dbReference type="Proteomes" id="UP001432322"/>
    </source>
</evidence>
<dbReference type="GO" id="GO:0005737">
    <property type="term" value="C:cytoplasm"/>
    <property type="evidence" value="ECO:0007669"/>
    <property type="project" value="TreeGrafter"/>
</dbReference>
<dbReference type="PANTHER" id="PTHR23310:SF120">
    <property type="entry name" value="ACYL-COA-BINDING PROTEIN HOMOLOG 3"/>
    <property type="match status" value="1"/>
</dbReference>
<dbReference type="PROSITE" id="PS51228">
    <property type="entry name" value="ACB_2"/>
    <property type="match status" value="1"/>
</dbReference>
<gene>
    <name evidence="4" type="ORF">PFISCL1PPCAC_23191</name>
</gene>
<dbReference type="InterPro" id="IPR014352">
    <property type="entry name" value="FERM/acyl-CoA-bd_prot_sf"/>
</dbReference>
<evidence type="ECO:0000259" key="3">
    <source>
        <dbReference type="PROSITE" id="PS51228"/>
    </source>
</evidence>
<feature type="non-terminal residue" evidence="4">
    <location>
        <position position="1"/>
    </location>
</feature>
<dbReference type="InterPro" id="IPR035984">
    <property type="entry name" value="Acyl-CoA-binding_sf"/>
</dbReference>
<dbReference type="Proteomes" id="UP001432322">
    <property type="component" value="Unassembled WGS sequence"/>
</dbReference>
<accession>A0AAV5WII0</accession>
<evidence type="ECO:0000313" key="4">
    <source>
        <dbReference type="EMBL" id="GMT31894.1"/>
    </source>
</evidence>
<name>A0AAV5WII0_9BILA</name>
<sequence>NGAYSTRFYRNPSITHRILDMEAKFNAAVEIIQKLPKTGPLQTSNDDKLKFYSLFKQATVGDVNTERPGFFSIVEKAKWDAWEKVKGLSKDEAMKQYVDTLNEFFDKASKELDIDAWLSGPDLDPKIKDLLAVIAA</sequence>
<dbReference type="SUPFAM" id="SSF47027">
    <property type="entry name" value="Acyl-CoA binding protein"/>
    <property type="match status" value="1"/>
</dbReference>